<gene>
    <name evidence="2" type="primary">LOC136086760</name>
</gene>
<name>A0ABM4CTP0_HYDVU</name>
<dbReference type="RefSeq" id="XP_065665290.1">
    <property type="nucleotide sequence ID" value="XM_065809218.1"/>
</dbReference>
<dbReference type="Proteomes" id="UP001652625">
    <property type="component" value="Chromosome 11"/>
</dbReference>
<sequence>MELLQELQKGWEHGKVMVLNKLDETDLKVSDIVLSQTFSDAGAPNDVDLIKNSNMKDRNEIDFRNESSEQYVTADNLQQNQEECFVVQDKAGVLGTQLKKICLPQSVVQCGRPKGATHTTIGLHKKRLCRSSDVPVPFIKLEPAK</sequence>
<dbReference type="GeneID" id="136086760"/>
<evidence type="ECO:0000313" key="1">
    <source>
        <dbReference type="Proteomes" id="UP001652625"/>
    </source>
</evidence>
<protein>
    <submittedName>
        <fullName evidence="2">Uncharacterized protein LOC136086760</fullName>
    </submittedName>
</protein>
<evidence type="ECO:0000313" key="2">
    <source>
        <dbReference type="RefSeq" id="XP_065665290.1"/>
    </source>
</evidence>
<organism evidence="1 2">
    <name type="scientific">Hydra vulgaris</name>
    <name type="common">Hydra</name>
    <name type="synonym">Hydra attenuata</name>
    <dbReference type="NCBI Taxonomy" id="6087"/>
    <lineage>
        <taxon>Eukaryota</taxon>
        <taxon>Metazoa</taxon>
        <taxon>Cnidaria</taxon>
        <taxon>Hydrozoa</taxon>
        <taxon>Hydroidolina</taxon>
        <taxon>Anthoathecata</taxon>
        <taxon>Aplanulata</taxon>
        <taxon>Hydridae</taxon>
        <taxon>Hydra</taxon>
    </lineage>
</organism>
<keyword evidence="1" id="KW-1185">Reference proteome</keyword>
<accession>A0ABM4CTP0</accession>
<reference evidence="2" key="1">
    <citation type="submission" date="2025-08" db="UniProtKB">
        <authorList>
            <consortium name="RefSeq"/>
        </authorList>
    </citation>
    <scope>IDENTIFICATION</scope>
</reference>
<proteinExistence type="predicted"/>